<evidence type="ECO:0008006" key="4">
    <source>
        <dbReference type="Google" id="ProtNLM"/>
    </source>
</evidence>
<dbReference type="EMBL" id="LGFT01000016">
    <property type="protein sequence ID" value="KUK44747.1"/>
    <property type="molecule type" value="Genomic_DNA"/>
</dbReference>
<feature type="region of interest" description="Disordered" evidence="1">
    <location>
        <begin position="993"/>
        <end position="1022"/>
    </location>
</feature>
<feature type="compositionally biased region" description="Low complexity" evidence="1">
    <location>
        <begin position="1093"/>
        <end position="1111"/>
    </location>
</feature>
<feature type="compositionally biased region" description="Basic and acidic residues" evidence="1">
    <location>
        <begin position="1443"/>
        <end position="1456"/>
    </location>
</feature>
<dbReference type="Proteomes" id="UP000057043">
    <property type="component" value="Unassembled WGS sequence"/>
</dbReference>
<feature type="compositionally biased region" description="Polar residues" evidence="1">
    <location>
        <begin position="362"/>
        <end position="379"/>
    </location>
</feature>
<feature type="region of interest" description="Disordered" evidence="1">
    <location>
        <begin position="469"/>
        <end position="494"/>
    </location>
</feature>
<evidence type="ECO:0000313" key="2">
    <source>
        <dbReference type="EMBL" id="KUK44747.1"/>
    </source>
</evidence>
<feature type="region of interest" description="Disordered" evidence="1">
    <location>
        <begin position="1272"/>
        <end position="1300"/>
    </location>
</feature>
<feature type="region of interest" description="Disordered" evidence="1">
    <location>
        <begin position="1429"/>
        <end position="1456"/>
    </location>
</feature>
<gene>
    <name evidence="2" type="ORF">XD72_0852</name>
</gene>
<evidence type="ECO:0000313" key="3">
    <source>
        <dbReference type="Proteomes" id="UP000057043"/>
    </source>
</evidence>
<evidence type="ECO:0000256" key="1">
    <source>
        <dbReference type="SAM" id="MobiDB-lite"/>
    </source>
</evidence>
<accession>A0A101FUT2</accession>
<feature type="region of interest" description="Disordered" evidence="1">
    <location>
        <begin position="1186"/>
        <end position="1215"/>
    </location>
</feature>
<reference evidence="2 3" key="1">
    <citation type="journal article" date="2015" name="MBio">
        <title>Genome-Resolved Metagenomic Analysis Reveals Roles for Candidate Phyla and Other Microbial Community Members in Biogeochemical Transformations in Oil Reservoirs.</title>
        <authorList>
            <person name="Hu P."/>
            <person name="Tom L."/>
            <person name="Singh A."/>
            <person name="Thomas B.C."/>
            <person name="Baker B.J."/>
            <person name="Piceno Y.M."/>
            <person name="Andersen G.L."/>
            <person name="Banfield J.F."/>
        </authorList>
    </citation>
    <scope>NUCLEOTIDE SEQUENCE [LARGE SCALE GENOMIC DNA]</scope>
    <source>
        <strain evidence="2">57_489</strain>
    </source>
</reference>
<sequence>MKGGCWMKSPKRGGAVRFLFWLAGLILFVLPIATAWSFPFSIPSLFSPDEGCELSLGTDQLMVDYGNSANYSIHLNNPGLDDLTDISIADNFGQAGFFASLPAGESLDLSRTTPPLKSSTQLKVVVSSEGEEIGMAKADVRVGLPEEVSIFDYEKRAAFEDQTLKIMSASPEIELVVGADPSAVRPGEKTTVRMTVTNRFFQTLRDVEIHGPGWSVEAGDLNPGESKTYSKTITIAEDLSTSLTATGTADGGEKASGHERLTVHTISSDLSVMVIPNPTISGQPSTTEYRLKNEGKEVLSRVTLRGVDGETLGILSQLGPGESKSLTRTASGAEDAPGQIKVTAISPEGKGVEGEVIVHPTSSRPATASVQKTKSNSASPKPFDGTTMPGGFGTMPEFGVMDMDLDFGEIGGFDAIGTTTDRGRKSGASTVSPEFQEMGSDAGFGVFDIGLDFGDFGFGDGFGMAPARGSSGLKAPSTGSESGAEMETETEAEAEIGSPNLVVTLQVNRTLVRKGGVVGYRCTAVNRGTANAADVALRCGEVTATAANLSPGDGLPLEGTIRADGPMNLTAKASGSGPDGSRLTDEAFITIEVISPDLNLEVSKEPEEICRGQRISIVVRLENSGDDALSNVIVSDALGEIGKISILEPGEARTLTRNSTIDKDLEDVIRVVAIDSTGGRIHRSEVLNFELLEPRLNLTVDPRNTAAYLGDAVEVVWTVKNTGEVDLADVTFDGEGVSKFRLPAVATGGTTQVSSTYFANESREIFGLAEGRTAGGETVFDSASFEIKVVSPGISLNVKPPEVEACPEQAFNLTCLVTNSGDDILKDVIISEMSLGTLEKIGRLEPGDFRVVTLDFFAEMNTSFSLEAKGTDSMGKTWTNSQNVAVKLVSANIELFVRADPPEITPGGTVNVVCTVKNGGGLPIFSTFIMSESLGHLGTIDYISPGSSRTLEREIEVSEEIEAEIKAEGFTKERASVRDQAILSVDLTVPQPPVEEVLPDSATEGTPGVAERPTAEEEPYAGVAKVESQEGAGVGEMVNRSETEISDILKDESSGIAELMNRLRDILEKIRLDKEISAETDDETSSVPTESKPTPTSDALSSASLPSTSTQLAGYRTYEERTNASPLPTVSAPSEGAGYSPSMVGSGAAPFQSYMSPETVGYSYSAEGLASSYLSSQEISPGSTEYAYSASSPTSAYLSPPRTSPGSVGYASSSSGPFSALTSPAGISPTLAGSATPSNCETADARSSSVISPKVAESKAAVEYSNIRGRSEVSPGYAEASAPSGNLGLDRPSQSKSPTKNIKLVIGDPGNLQVDRPPVIIDVGAFPPEPIAGTPVVVAVHASDDIGVKSVEMLWNTPSTTVSRMDLADITKINSQKMVLEEGDAKDGYWSYEIPGQVAGTYMAVFVKVSDGERWAEDGPYILFWSEAAPEREPEESSPQKTAAHDDRKPDAVESQKRGMLFVESTTIIGRGDISIKNEVRESSARYREELDGYGSIEMQSEKVINKGNPVVNISDSRLLVFDQGYLKGFKVMQSPAFHGGMGASVTEQFSTTTLEKSETGTISSLNRSDHTLLFNTQQAFEGIWGTKTEYSNFNKKIKAKQELSGTFETQKRISFED</sequence>
<feature type="region of interest" description="Disordered" evidence="1">
    <location>
        <begin position="362"/>
        <end position="389"/>
    </location>
</feature>
<protein>
    <recommendedName>
        <fullName evidence="4">DUF11 domain-containing protein</fullName>
    </recommendedName>
</protein>
<feature type="compositionally biased region" description="Acidic residues" evidence="1">
    <location>
        <begin position="484"/>
        <end position="494"/>
    </location>
</feature>
<organism evidence="2 3">
    <name type="scientific">Methanothrix harundinacea</name>
    <dbReference type="NCBI Taxonomy" id="301375"/>
    <lineage>
        <taxon>Archaea</taxon>
        <taxon>Methanobacteriati</taxon>
        <taxon>Methanobacteriota</taxon>
        <taxon>Stenosarchaea group</taxon>
        <taxon>Methanomicrobia</taxon>
        <taxon>Methanotrichales</taxon>
        <taxon>Methanotrichaceae</taxon>
        <taxon>Methanothrix</taxon>
    </lineage>
</organism>
<dbReference type="PATRIC" id="fig|301375.7.peg.418"/>
<comment type="caution">
    <text evidence="2">The sequence shown here is derived from an EMBL/GenBank/DDBJ whole genome shotgun (WGS) entry which is preliminary data.</text>
</comment>
<name>A0A101FUT2_9EURY</name>
<feature type="region of interest" description="Disordered" evidence="1">
    <location>
        <begin position="1077"/>
        <end position="1111"/>
    </location>
</feature>
<proteinExistence type="predicted"/>